<dbReference type="Proteomes" id="UP000430345">
    <property type="component" value="Unassembled WGS sequence"/>
</dbReference>
<dbReference type="OrthoDB" id="1938698at2"/>
<evidence type="ECO:0000259" key="2">
    <source>
        <dbReference type="Pfam" id="PF03703"/>
    </source>
</evidence>
<evidence type="ECO:0000313" key="3">
    <source>
        <dbReference type="EMBL" id="MPQ45073.1"/>
    </source>
</evidence>
<evidence type="ECO:0000313" key="4">
    <source>
        <dbReference type="Proteomes" id="UP000430345"/>
    </source>
</evidence>
<name>A0A6I1MQJ6_9CLOT</name>
<keyword evidence="4" id="KW-1185">Reference proteome</keyword>
<dbReference type="PANTHER" id="PTHR34473:SF2">
    <property type="entry name" value="UPF0699 TRANSMEMBRANE PROTEIN YDBT"/>
    <property type="match status" value="1"/>
</dbReference>
<feature type="domain" description="YdbS-like PH" evidence="2">
    <location>
        <begin position="68"/>
        <end position="131"/>
    </location>
</feature>
<evidence type="ECO:0000256" key="1">
    <source>
        <dbReference type="SAM" id="Phobius"/>
    </source>
</evidence>
<dbReference type="EMBL" id="WHJC01000424">
    <property type="protein sequence ID" value="MPQ45073.1"/>
    <property type="molecule type" value="Genomic_DNA"/>
</dbReference>
<keyword evidence="1" id="KW-0812">Transmembrane</keyword>
<dbReference type="RefSeq" id="WP_152892063.1">
    <property type="nucleotide sequence ID" value="NZ_WHJC01000424.1"/>
</dbReference>
<feature type="transmembrane region" description="Helical" evidence="1">
    <location>
        <begin position="46"/>
        <end position="68"/>
    </location>
</feature>
<reference evidence="3 4" key="1">
    <citation type="submission" date="2019-10" db="EMBL/GenBank/DDBJ databases">
        <title>The Genome Sequence of Clostridium tarantellae Isolated from Fish Brain.</title>
        <authorList>
            <person name="Bano L."/>
            <person name="Kiel M."/>
            <person name="Sales G."/>
            <person name="Doxey A.C."/>
            <person name="Mansfield M.J."/>
            <person name="Schiavone M."/>
            <person name="Rossetto O."/>
            <person name="Pirazzini M."/>
            <person name="Dobrindt U."/>
            <person name="Montecucco C."/>
        </authorList>
    </citation>
    <scope>NUCLEOTIDE SEQUENCE [LARGE SCALE GENOMIC DNA]</scope>
    <source>
        <strain evidence="3 4">DSM 3997</strain>
    </source>
</reference>
<feature type="transmembrane region" description="Helical" evidence="1">
    <location>
        <begin position="12"/>
        <end position="34"/>
    </location>
</feature>
<organism evidence="3 4">
    <name type="scientific">Clostridium tarantellae</name>
    <dbReference type="NCBI Taxonomy" id="39493"/>
    <lineage>
        <taxon>Bacteria</taxon>
        <taxon>Bacillati</taxon>
        <taxon>Bacillota</taxon>
        <taxon>Clostridia</taxon>
        <taxon>Eubacteriales</taxon>
        <taxon>Clostridiaceae</taxon>
        <taxon>Clostridium</taxon>
    </lineage>
</organism>
<dbReference type="AlphaFoldDB" id="A0A6I1MQJ6"/>
<protein>
    <submittedName>
        <fullName evidence="3">PH domain-containing protein</fullName>
    </submittedName>
</protein>
<dbReference type="Pfam" id="PF03703">
    <property type="entry name" value="bPH_2"/>
    <property type="match status" value="1"/>
</dbReference>
<accession>A0A6I1MQJ6</accession>
<dbReference type="InterPro" id="IPR005182">
    <property type="entry name" value="YdbS-like_PH"/>
</dbReference>
<gene>
    <name evidence="3" type="ORF">GBZ86_15220</name>
</gene>
<proteinExistence type="predicted"/>
<comment type="caution">
    <text evidence="3">The sequence shown here is derived from an EMBL/GenBank/DDBJ whole genome shotgun (WGS) entry which is preliminary data.</text>
</comment>
<keyword evidence="1" id="KW-0472">Membrane</keyword>
<sequence>MLNLKISKKFIIDIFIMRNLIFLIFLFSIVYSFIKFNFTINLYKYTILLWILLYIIFVIITPVLEFIFWRYSITKKFIEVKYGIIFKKSKCIPIDRIKYIDIVQNPISKILRINKIKIYTAAGKIIIPGLNNDICKKICNIIKEKS</sequence>
<keyword evidence="1" id="KW-1133">Transmembrane helix</keyword>
<dbReference type="PANTHER" id="PTHR34473">
    <property type="entry name" value="UPF0699 TRANSMEMBRANE PROTEIN YDBS"/>
    <property type="match status" value="1"/>
</dbReference>